<sequence>ARQRGEGEGFELVSKMKKLEDELWQRGRVHRVVLTGGPCGGKSTVMSDLVQMLSEKNFVVFTMPEIATEMFNWSGGRMWSDFAEDGPADNETWAQLQYEMTSLQMHVEDSILMMARQSLTKRRMLPDPPRGAVILLDRGVVDNVAYCTEEAWSMVQEKLGTTTARLRDRRYDHVIHLVTAANGAEKFYTLQQAEGNGTESARHETSEQARAMDVKTQQAWLGVKNHHIVSNEGKDFAKKREDVKNIVRRIIGDPVTVERKSRWVCDFLSRDEVKRLLRLDPQAGYMSFSEVRSTLLSDKVRLQKRTMQDRTLSYFYQDMKEDGTVELQFEMDAWHYQKKFRASEAGHETAVKDASVGAEGHTFDSLEEQIITFIYNGTFIRSHFFQTPAKESMLVVEVEASPEDAAQKLPRWLRPKGTVDELCPCSKLLALA</sequence>
<evidence type="ECO:0000313" key="3">
    <source>
        <dbReference type="Proteomes" id="UP001178507"/>
    </source>
</evidence>
<comment type="caution">
    <text evidence="2">The sequence shown here is derived from an EMBL/GenBank/DDBJ whole genome shotgun (WGS) entry which is preliminary data.</text>
</comment>
<organism evidence="2 3">
    <name type="scientific">Effrenium voratum</name>
    <dbReference type="NCBI Taxonomy" id="2562239"/>
    <lineage>
        <taxon>Eukaryota</taxon>
        <taxon>Sar</taxon>
        <taxon>Alveolata</taxon>
        <taxon>Dinophyceae</taxon>
        <taxon>Suessiales</taxon>
        <taxon>Symbiodiniaceae</taxon>
        <taxon>Effrenium</taxon>
    </lineage>
</organism>
<feature type="domain" description="NadR/Ttd14 AAA" evidence="1">
    <location>
        <begin position="31"/>
        <end position="228"/>
    </location>
</feature>
<evidence type="ECO:0000259" key="1">
    <source>
        <dbReference type="Pfam" id="PF13521"/>
    </source>
</evidence>
<evidence type="ECO:0000313" key="2">
    <source>
        <dbReference type="EMBL" id="CAJ1408798.1"/>
    </source>
</evidence>
<protein>
    <recommendedName>
        <fullName evidence="1">NadR/Ttd14 AAA domain-containing protein</fullName>
    </recommendedName>
</protein>
<keyword evidence="3" id="KW-1185">Reference proteome</keyword>
<dbReference type="PANTHER" id="PTHR34932:SF1">
    <property type="entry name" value="TRPL TRANSLOCATION DEFECT PROTEIN 14"/>
    <property type="match status" value="1"/>
</dbReference>
<reference evidence="2" key="1">
    <citation type="submission" date="2023-08" db="EMBL/GenBank/DDBJ databases">
        <authorList>
            <person name="Chen Y."/>
            <person name="Shah S."/>
            <person name="Dougan E. K."/>
            <person name="Thang M."/>
            <person name="Chan C."/>
        </authorList>
    </citation>
    <scope>NUCLEOTIDE SEQUENCE</scope>
</reference>
<name>A0AA36JM70_9DINO</name>
<dbReference type="GO" id="GO:0035091">
    <property type="term" value="F:phosphatidylinositol binding"/>
    <property type="evidence" value="ECO:0007669"/>
    <property type="project" value="TreeGrafter"/>
</dbReference>
<dbReference type="Gene3D" id="3.40.50.300">
    <property type="entry name" value="P-loop containing nucleotide triphosphate hydrolases"/>
    <property type="match status" value="1"/>
</dbReference>
<dbReference type="GO" id="GO:0005525">
    <property type="term" value="F:GTP binding"/>
    <property type="evidence" value="ECO:0007669"/>
    <property type="project" value="TreeGrafter"/>
</dbReference>
<proteinExistence type="predicted"/>
<feature type="non-terminal residue" evidence="2">
    <location>
        <position position="432"/>
    </location>
</feature>
<dbReference type="PANTHER" id="PTHR34932">
    <property type="entry name" value="TRPL TRANSLOCATION DEFECT PROTEIN 14"/>
    <property type="match status" value="1"/>
</dbReference>
<accession>A0AA36JM70</accession>
<dbReference type="InterPro" id="IPR053227">
    <property type="entry name" value="TRPL-trafficking_regulator"/>
</dbReference>
<dbReference type="SUPFAM" id="SSF52540">
    <property type="entry name" value="P-loop containing nucleoside triphosphate hydrolases"/>
    <property type="match status" value="1"/>
</dbReference>
<dbReference type="GO" id="GO:0070300">
    <property type="term" value="F:phosphatidic acid binding"/>
    <property type="evidence" value="ECO:0007669"/>
    <property type="project" value="TreeGrafter"/>
</dbReference>
<dbReference type="Pfam" id="PF13521">
    <property type="entry name" value="AAA_28"/>
    <property type="match status" value="1"/>
</dbReference>
<dbReference type="Proteomes" id="UP001178507">
    <property type="component" value="Unassembled WGS sequence"/>
</dbReference>
<dbReference type="InterPro" id="IPR038727">
    <property type="entry name" value="NadR/Ttd14_AAA_dom"/>
</dbReference>
<gene>
    <name evidence="2" type="ORF">EVOR1521_LOCUS30051</name>
</gene>
<dbReference type="AlphaFoldDB" id="A0AA36JM70"/>
<dbReference type="InterPro" id="IPR027417">
    <property type="entry name" value="P-loop_NTPase"/>
</dbReference>
<dbReference type="EMBL" id="CAUJNA010003732">
    <property type="protein sequence ID" value="CAJ1408798.1"/>
    <property type="molecule type" value="Genomic_DNA"/>
</dbReference>